<dbReference type="EnsemblMetazoa" id="GAUT028167-RA">
    <property type="protein sequence ID" value="GAUT028167-PA"/>
    <property type="gene ID" value="GAUT028167"/>
</dbReference>
<comment type="similarity">
    <text evidence="3">Belongs to the anamorsin family.</text>
</comment>
<keyword evidence="12" id="KW-1185">Reference proteome</keyword>
<dbReference type="GO" id="GO:0016226">
    <property type="term" value="P:iron-sulfur cluster assembly"/>
    <property type="evidence" value="ECO:0007669"/>
    <property type="project" value="InterPro"/>
</dbReference>
<proteinExistence type="inferred from homology"/>
<accession>A0A1A9V785</accession>
<dbReference type="STRING" id="7395.A0A1A9V785"/>
<dbReference type="PANTHER" id="PTHR13273">
    <property type="entry name" value="ANAMORSIN"/>
    <property type="match status" value="1"/>
</dbReference>
<keyword evidence="8" id="KW-0411">Iron-sulfur</keyword>
<evidence type="ECO:0000256" key="7">
    <source>
        <dbReference type="ARBA" id="ARBA00023004"/>
    </source>
</evidence>
<evidence type="ECO:0000313" key="12">
    <source>
        <dbReference type="Proteomes" id="UP000078200"/>
    </source>
</evidence>
<dbReference type="InterPro" id="IPR046408">
    <property type="entry name" value="CIAPIN1"/>
</dbReference>
<dbReference type="Proteomes" id="UP000078200">
    <property type="component" value="Unassembled WGS sequence"/>
</dbReference>
<dbReference type="GO" id="GO:0046872">
    <property type="term" value="F:metal ion binding"/>
    <property type="evidence" value="ECO:0007669"/>
    <property type="project" value="UniProtKB-KW"/>
</dbReference>
<dbReference type="InterPro" id="IPR007785">
    <property type="entry name" value="Anamorsin"/>
</dbReference>
<comment type="cofactor">
    <cofactor evidence="1">
        <name>[4Fe-4S] cluster</name>
        <dbReference type="ChEBI" id="CHEBI:49883"/>
    </cofactor>
</comment>
<keyword evidence="7" id="KW-0408">Iron</keyword>
<protein>
    <submittedName>
        <fullName evidence="11">Fe-S cluster assembly protein DRE2</fullName>
    </submittedName>
</protein>
<evidence type="ECO:0000256" key="9">
    <source>
        <dbReference type="ARBA" id="ARBA00023128"/>
    </source>
</evidence>
<dbReference type="GO" id="GO:0051539">
    <property type="term" value="F:4 iron, 4 sulfur cluster binding"/>
    <property type="evidence" value="ECO:0007669"/>
    <property type="project" value="UniProtKB-KW"/>
</dbReference>
<feature type="domain" description="Anamorsin C-terminal" evidence="10">
    <location>
        <begin position="91"/>
        <end position="177"/>
    </location>
</feature>
<evidence type="ECO:0000256" key="2">
    <source>
        <dbReference type="ARBA" id="ARBA00004496"/>
    </source>
</evidence>
<sequence length="186" mass="20938">MLDEEGDEIEMINNADYEIFNIFCEGYRHIFVAPSNSFISENSILQELELSGFISSRIANNTIFTCVKPRYETGSAVKLSFAGSFCLVSGTTGKRRACKNCTCGLADELQAEKQKSHVKSQNANIQLWQCNFFFVEHSYFVYTPILKLQCYLGDAFRCSTCPYLGMIAFKPGEKVDLVDSLLNPDI</sequence>
<keyword evidence="4" id="KW-0004">4Fe-4S</keyword>
<keyword evidence="9" id="KW-0496">Mitochondrion</keyword>
<comment type="subcellular location">
    <subcellularLocation>
        <location evidence="2">Cytoplasm</location>
    </subcellularLocation>
</comment>
<dbReference type="Pfam" id="PF05093">
    <property type="entry name" value="CIAPIN1"/>
    <property type="match status" value="1"/>
</dbReference>
<organism evidence="11 12">
    <name type="scientific">Glossina austeni</name>
    <name type="common">Savannah tsetse fly</name>
    <dbReference type="NCBI Taxonomy" id="7395"/>
    <lineage>
        <taxon>Eukaryota</taxon>
        <taxon>Metazoa</taxon>
        <taxon>Ecdysozoa</taxon>
        <taxon>Arthropoda</taxon>
        <taxon>Hexapoda</taxon>
        <taxon>Insecta</taxon>
        <taxon>Pterygota</taxon>
        <taxon>Neoptera</taxon>
        <taxon>Endopterygota</taxon>
        <taxon>Diptera</taxon>
        <taxon>Brachycera</taxon>
        <taxon>Muscomorpha</taxon>
        <taxon>Hippoboscoidea</taxon>
        <taxon>Glossinidae</taxon>
        <taxon>Glossina</taxon>
    </lineage>
</organism>
<keyword evidence="6" id="KW-0479">Metal-binding</keyword>
<evidence type="ECO:0000256" key="5">
    <source>
        <dbReference type="ARBA" id="ARBA00022490"/>
    </source>
</evidence>
<evidence type="ECO:0000259" key="10">
    <source>
        <dbReference type="Pfam" id="PF05093"/>
    </source>
</evidence>
<evidence type="ECO:0000256" key="4">
    <source>
        <dbReference type="ARBA" id="ARBA00022485"/>
    </source>
</evidence>
<evidence type="ECO:0000256" key="1">
    <source>
        <dbReference type="ARBA" id="ARBA00001966"/>
    </source>
</evidence>
<dbReference type="AlphaFoldDB" id="A0A1A9V785"/>
<evidence type="ECO:0000313" key="11">
    <source>
        <dbReference type="EnsemblMetazoa" id="GAUT028167-PA"/>
    </source>
</evidence>
<dbReference type="GO" id="GO:0005737">
    <property type="term" value="C:cytoplasm"/>
    <property type="evidence" value="ECO:0007669"/>
    <property type="project" value="UniProtKB-SubCell"/>
</dbReference>
<reference evidence="11" key="1">
    <citation type="submission" date="2020-05" db="UniProtKB">
        <authorList>
            <consortium name="EnsemblMetazoa"/>
        </authorList>
    </citation>
    <scope>IDENTIFICATION</scope>
    <source>
        <strain evidence="11">TTRI</strain>
    </source>
</reference>
<evidence type="ECO:0000256" key="3">
    <source>
        <dbReference type="ARBA" id="ARBA00008169"/>
    </source>
</evidence>
<dbReference type="VEuPathDB" id="VectorBase:GAUT028167"/>
<name>A0A1A9V785_GLOAU</name>
<evidence type="ECO:0000256" key="8">
    <source>
        <dbReference type="ARBA" id="ARBA00023014"/>
    </source>
</evidence>
<evidence type="ECO:0000256" key="6">
    <source>
        <dbReference type="ARBA" id="ARBA00022723"/>
    </source>
</evidence>
<dbReference type="PANTHER" id="PTHR13273:SF14">
    <property type="entry name" value="ANAMORSIN"/>
    <property type="match status" value="1"/>
</dbReference>
<keyword evidence="5" id="KW-0963">Cytoplasm</keyword>